<evidence type="ECO:0000313" key="1">
    <source>
        <dbReference type="EMBL" id="GAI09973.1"/>
    </source>
</evidence>
<protein>
    <submittedName>
        <fullName evidence="1">Uncharacterized protein</fullName>
    </submittedName>
</protein>
<feature type="non-terminal residue" evidence="1">
    <location>
        <position position="1"/>
    </location>
</feature>
<reference evidence="1" key="1">
    <citation type="journal article" date="2014" name="Front. Microbiol.">
        <title>High frequency of phylogenetically diverse reductive dehalogenase-homologous genes in deep subseafloor sedimentary metagenomes.</title>
        <authorList>
            <person name="Kawai M."/>
            <person name="Futagami T."/>
            <person name="Toyoda A."/>
            <person name="Takaki Y."/>
            <person name="Nishi S."/>
            <person name="Hori S."/>
            <person name="Arai W."/>
            <person name="Tsubouchi T."/>
            <person name="Morono Y."/>
            <person name="Uchiyama I."/>
            <person name="Ito T."/>
            <person name="Fujiyama A."/>
            <person name="Inagaki F."/>
            <person name="Takami H."/>
        </authorList>
    </citation>
    <scope>NUCLEOTIDE SEQUENCE</scope>
    <source>
        <strain evidence="1">Expedition CK06-06</strain>
    </source>
</reference>
<dbReference type="AlphaFoldDB" id="X1KTH8"/>
<dbReference type="EMBL" id="BARV01008923">
    <property type="protein sequence ID" value="GAI09973.1"/>
    <property type="molecule type" value="Genomic_DNA"/>
</dbReference>
<gene>
    <name evidence="1" type="ORF">S06H3_17784</name>
</gene>
<comment type="caution">
    <text evidence="1">The sequence shown here is derived from an EMBL/GenBank/DDBJ whole genome shotgun (WGS) entry which is preliminary data.</text>
</comment>
<organism evidence="1">
    <name type="scientific">marine sediment metagenome</name>
    <dbReference type="NCBI Taxonomy" id="412755"/>
    <lineage>
        <taxon>unclassified sequences</taxon>
        <taxon>metagenomes</taxon>
        <taxon>ecological metagenomes</taxon>
    </lineage>
</organism>
<accession>X1KTH8</accession>
<name>X1KTH8_9ZZZZ</name>
<proteinExistence type="predicted"/>
<sequence>DTAAWQFNEKDELGGWRPRTIQELERRLEGYRDKLNKRIERPYQLVL</sequence>